<dbReference type="PANTHER" id="PTHR11571:SF224">
    <property type="entry name" value="HEMATOPOIETIC PROSTAGLANDIN D SYNTHASE"/>
    <property type="match status" value="1"/>
</dbReference>
<feature type="domain" description="GST C-terminal" evidence="6">
    <location>
        <begin position="81"/>
        <end position="204"/>
    </location>
</feature>
<dbReference type="Gene3D" id="1.20.1050.130">
    <property type="match status" value="1"/>
</dbReference>
<dbReference type="CDD" id="cd03192">
    <property type="entry name" value="GST_C_Sigma_like"/>
    <property type="match status" value="1"/>
</dbReference>
<dbReference type="SFLD" id="SFLDG00363">
    <property type="entry name" value="AMPS_(cytGST):_Alpha-__Mu-__Pi"/>
    <property type="match status" value="1"/>
</dbReference>
<dbReference type="SFLD" id="SFLDS00019">
    <property type="entry name" value="Glutathione_Transferase_(cytos"/>
    <property type="match status" value="1"/>
</dbReference>
<name>I6LWU2_ERISI</name>
<comment type="catalytic activity">
    <reaction evidence="4">
        <text>RX + glutathione = an S-substituted glutathione + a halide anion + H(+)</text>
        <dbReference type="Rhea" id="RHEA:16437"/>
        <dbReference type="ChEBI" id="CHEBI:15378"/>
        <dbReference type="ChEBI" id="CHEBI:16042"/>
        <dbReference type="ChEBI" id="CHEBI:17792"/>
        <dbReference type="ChEBI" id="CHEBI:57925"/>
        <dbReference type="ChEBI" id="CHEBI:90779"/>
        <dbReference type="EC" id="2.5.1.18"/>
    </reaction>
</comment>
<sequence>MTELKLIYFNAKGLAELSRWMLKYAKIPFTDERVEKADWPERKKAIPGGKLPVLEVEGKMLPQSLAIARFVAKKAGLLPEDPLHAAFCDAVVETLRDVIVDMFKIKNAEDKSEEEKKKILKEEYMPNTLFPLLERLDKRLGDKEWFIGDQISWADFAIARTMEGLFSHMPDLATKFPKIKAHTDKVQNLPGVKEWIATRPDTPS</sequence>
<evidence type="ECO:0000256" key="1">
    <source>
        <dbReference type="ARBA" id="ARBA00012452"/>
    </source>
</evidence>
<dbReference type="GO" id="GO:0004364">
    <property type="term" value="F:glutathione transferase activity"/>
    <property type="evidence" value="ECO:0007669"/>
    <property type="project" value="UniProtKB-EC"/>
</dbReference>
<feature type="domain" description="GST N-terminal" evidence="5">
    <location>
        <begin position="2"/>
        <end position="79"/>
    </location>
</feature>
<dbReference type="InterPro" id="IPR036249">
    <property type="entry name" value="Thioredoxin-like_sf"/>
</dbReference>
<dbReference type="AlphaFoldDB" id="I6LWU2"/>
<dbReference type="FunFam" id="3.40.30.10:FF:000035">
    <property type="entry name" value="hematopoietic prostaglandin D synthase"/>
    <property type="match status" value="1"/>
</dbReference>
<evidence type="ECO:0000256" key="3">
    <source>
        <dbReference type="ARBA" id="ARBA00038317"/>
    </source>
</evidence>
<dbReference type="EMBL" id="HM231278">
    <property type="protein sequence ID" value="AEF32709.1"/>
    <property type="molecule type" value="mRNA"/>
</dbReference>
<dbReference type="OrthoDB" id="414243at2759"/>
<accession>I6LWU2</accession>
<evidence type="ECO:0000256" key="2">
    <source>
        <dbReference type="ARBA" id="ARBA00022679"/>
    </source>
</evidence>
<dbReference type="InterPro" id="IPR036282">
    <property type="entry name" value="Glutathione-S-Trfase_C_sf"/>
</dbReference>
<evidence type="ECO:0000313" key="7">
    <source>
        <dbReference type="EMBL" id="AEF32709.1"/>
    </source>
</evidence>
<dbReference type="Pfam" id="PF14497">
    <property type="entry name" value="GST_C_3"/>
    <property type="match status" value="1"/>
</dbReference>
<evidence type="ECO:0000259" key="5">
    <source>
        <dbReference type="PROSITE" id="PS50404"/>
    </source>
</evidence>
<dbReference type="InterPro" id="IPR004045">
    <property type="entry name" value="Glutathione_S-Trfase_N"/>
</dbReference>
<dbReference type="InterPro" id="IPR040079">
    <property type="entry name" value="Glutathione_S-Trfase"/>
</dbReference>
<dbReference type="SFLD" id="SFLDG01205">
    <property type="entry name" value="AMPS.1"/>
    <property type="match status" value="1"/>
</dbReference>
<organism evidence="7">
    <name type="scientific">Eriocheir sinensis</name>
    <name type="common">Chinese mitten crab</name>
    <dbReference type="NCBI Taxonomy" id="95602"/>
    <lineage>
        <taxon>Eukaryota</taxon>
        <taxon>Metazoa</taxon>
        <taxon>Ecdysozoa</taxon>
        <taxon>Arthropoda</taxon>
        <taxon>Crustacea</taxon>
        <taxon>Multicrustacea</taxon>
        <taxon>Malacostraca</taxon>
        <taxon>Eumalacostraca</taxon>
        <taxon>Eucarida</taxon>
        <taxon>Decapoda</taxon>
        <taxon>Pleocyemata</taxon>
        <taxon>Brachyura</taxon>
        <taxon>Eubrachyura</taxon>
        <taxon>Grapsoidea</taxon>
        <taxon>Varunidae</taxon>
        <taxon>Eriocheir</taxon>
    </lineage>
</organism>
<dbReference type="PROSITE" id="PS50405">
    <property type="entry name" value="GST_CTER"/>
    <property type="match status" value="1"/>
</dbReference>
<dbReference type="InterPro" id="IPR010987">
    <property type="entry name" value="Glutathione-S-Trfase_C-like"/>
</dbReference>
<dbReference type="InterPro" id="IPR004046">
    <property type="entry name" value="GST_C"/>
</dbReference>
<dbReference type="PROSITE" id="PS50404">
    <property type="entry name" value="GST_NTER"/>
    <property type="match status" value="1"/>
</dbReference>
<reference evidence="7" key="1">
    <citation type="journal article" date="2014" name="Gene">
        <title>Characteristic of PGDS potential regulation role on spermatogenesis in the Chinese mitten crab Eriocheir sinensis.</title>
        <authorList>
            <person name="Fang D.A."/>
            <person name="Yang Q.Z."/>
            <person name="Duan J.R."/>
            <person name="Wang Q."/>
            <person name="Zhang M.Y."/>
            <person name="Zhou Y.F."/>
            <person name="Liu K."/>
            <person name="Shi W.G."/>
        </authorList>
    </citation>
    <scope>NUCLEOTIDE SEQUENCE</scope>
</reference>
<dbReference type="SUPFAM" id="SSF47616">
    <property type="entry name" value="GST C-terminal domain-like"/>
    <property type="match status" value="1"/>
</dbReference>
<dbReference type="InterPro" id="IPR050213">
    <property type="entry name" value="GST_superfamily"/>
</dbReference>
<keyword evidence="2" id="KW-0808">Transferase</keyword>
<dbReference type="GO" id="GO:0004602">
    <property type="term" value="F:glutathione peroxidase activity"/>
    <property type="evidence" value="ECO:0007669"/>
    <property type="project" value="UniProtKB-ARBA"/>
</dbReference>
<dbReference type="Pfam" id="PF02798">
    <property type="entry name" value="GST_N"/>
    <property type="match status" value="1"/>
</dbReference>
<dbReference type="SUPFAM" id="SSF52833">
    <property type="entry name" value="Thioredoxin-like"/>
    <property type="match status" value="1"/>
</dbReference>
<dbReference type="CDD" id="cd03039">
    <property type="entry name" value="GST_N_Sigma_like"/>
    <property type="match status" value="1"/>
</dbReference>
<evidence type="ECO:0000259" key="6">
    <source>
        <dbReference type="PROSITE" id="PS50405"/>
    </source>
</evidence>
<dbReference type="GO" id="GO:0006749">
    <property type="term" value="P:glutathione metabolic process"/>
    <property type="evidence" value="ECO:0007669"/>
    <property type="project" value="TreeGrafter"/>
</dbReference>
<evidence type="ECO:0000256" key="4">
    <source>
        <dbReference type="ARBA" id="ARBA00047960"/>
    </source>
</evidence>
<protein>
    <recommendedName>
        <fullName evidence="1">glutathione transferase</fullName>
        <ecNumber evidence="1">2.5.1.18</ecNumber>
    </recommendedName>
</protein>
<dbReference type="PANTHER" id="PTHR11571">
    <property type="entry name" value="GLUTATHIONE S-TRANSFERASE"/>
    <property type="match status" value="1"/>
</dbReference>
<proteinExistence type="evidence at transcript level"/>
<dbReference type="EC" id="2.5.1.18" evidence="1"/>
<gene>
    <name evidence="7" type="primary">PGDS</name>
</gene>
<dbReference type="SMR" id="I6LWU2"/>
<comment type="similarity">
    <text evidence="3">Belongs to the GST superfamily. Sigma family.</text>
</comment>